<dbReference type="SUPFAM" id="SSF55594">
    <property type="entry name" value="HPr-like"/>
    <property type="match status" value="1"/>
</dbReference>
<dbReference type="Proteomes" id="UP000823850">
    <property type="component" value="Unassembled WGS sequence"/>
</dbReference>
<dbReference type="InterPro" id="IPR050399">
    <property type="entry name" value="HPr"/>
</dbReference>
<dbReference type="InterPro" id="IPR000032">
    <property type="entry name" value="HPr-like"/>
</dbReference>
<dbReference type="PROSITE" id="PS51350">
    <property type="entry name" value="PTS_HPR_DOM"/>
    <property type="match status" value="1"/>
</dbReference>
<feature type="domain" description="HPr" evidence="4">
    <location>
        <begin position="1"/>
        <end position="85"/>
    </location>
</feature>
<sequence>MKNFEYTIKDELGIHARPAGMLVKEAKKYQSKITITKEGKSAEASKLMAVMSLGVKCGQTVQIAVEGPDEEEAAAGIQAFFEGNL</sequence>
<comment type="caution">
    <text evidence="5">The sequence shown here is derived from an EMBL/GenBank/DDBJ whole genome shotgun (WGS) entry which is preliminary data.</text>
</comment>
<evidence type="ECO:0000256" key="1">
    <source>
        <dbReference type="ARBA" id="ARBA00004496"/>
    </source>
</evidence>
<accession>A0A9D2R8X5</accession>
<evidence type="ECO:0000313" key="5">
    <source>
        <dbReference type="EMBL" id="HJD39385.1"/>
    </source>
</evidence>
<dbReference type="GO" id="GO:0005737">
    <property type="term" value="C:cytoplasm"/>
    <property type="evidence" value="ECO:0007669"/>
    <property type="project" value="UniProtKB-SubCell"/>
</dbReference>
<evidence type="ECO:0000256" key="2">
    <source>
        <dbReference type="ARBA" id="ARBA00022490"/>
    </source>
</evidence>
<proteinExistence type="predicted"/>
<comment type="subcellular location">
    <subcellularLocation>
        <location evidence="1">Cytoplasm</location>
    </subcellularLocation>
</comment>
<dbReference type="Pfam" id="PF00381">
    <property type="entry name" value="PTS-HPr"/>
    <property type="match status" value="1"/>
</dbReference>
<dbReference type="NCBIfam" id="TIGR01003">
    <property type="entry name" value="PTS_HPr_family"/>
    <property type="match status" value="1"/>
</dbReference>
<evidence type="ECO:0000256" key="3">
    <source>
        <dbReference type="ARBA" id="ARBA00022683"/>
    </source>
</evidence>
<keyword evidence="2" id="KW-0963">Cytoplasm</keyword>
<organism evidence="5 6">
    <name type="scientific">Candidatus Blautia stercoripullorum</name>
    <dbReference type="NCBI Taxonomy" id="2838502"/>
    <lineage>
        <taxon>Bacteria</taxon>
        <taxon>Bacillati</taxon>
        <taxon>Bacillota</taxon>
        <taxon>Clostridia</taxon>
        <taxon>Lachnospirales</taxon>
        <taxon>Lachnospiraceae</taxon>
        <taxon>Blautia</taxon>
    </lineage>
</organism>
<name>A0A9D2R8X5_9FIRM</name>
<dbReference type="PANTHER" id="PTHR33705:SF2">
    <property type="entry name" value="PHOSPHOCARRIER PROTEIN NPR"/>
    <property type="match status" value="1"/>
</dbReference>
<keyword evidence="3" id="KW-0598">Phosphotransferase system</keyword>
<dbReference type="PANTHER" id="PTHR33705">
    <property type="entry name" value="PHOSPHOCARRIER PROTEIN HPR"/>
    <property type="match status" value="1"/>
</dbReference>
<dbReference type="EMBL" id="DWUX01000093">
    <property type="protein sequence ID" value="HJD39385.1"/>
    <property type="molecule type" value="Genomic_DNA"/>
</dbReference>
<reference evidence="5" key="1">
    <citation type="journal article" date="2021" name="PeerJ">
        <title>Extensive microbial diversity within the chicken gut microbiome revealed by metagenomics and culture.</title>
        <authorList>
            <person name="Gilroy R."/>
            <person name="Ravi A."/>
            <person name="Getino M."/>
            <person name="Pursley I."/>
            <person name="Horton D.L."/>
            <person name="Alikhan N.F."/>
            <person name="Baker D."/>
            <person name="Gharbi K."/>
            <person name="Hall N."/>
            <person name="Watson M."/>
            <person name="Adriaenssens E.M."/>
            <person name="Foster-Nyarko E."/>
            <person name="Jarju S."/>
            <person name="Secka A."/>
            <person name="Antonio M."/>
            <person name="Oren A."/>
            <person name="Chaudhuri R.R."/>
            <person name="La Ragione R."/>
            <person name="Hildebrand F."/>
            <person name="Pallen M.J."/>
        </authorList>
    </citation>
    <scope>NUCLEOTIDE SEQUENCE</scope>
    <source>
        <strain evidence="5">ChiW19-6364</strain>
    </source>
</reference>
<protein>
    <submittedName>
        <fullName evidence="5">HPr family phosphocarrier protein</fullName>
    </submittedName>
</protein>
<dbReference type="CDD" id="cd00367">
    <property type="entry name" value="PTS-HPr_like"/>
    <property type="match status" value="1"/>
</dbReference>
<evidence type="ECO:0000313" key="6">
    <source>
        <dbReference type="Proteomes" id="UP000823850"/>
    </source>
</evidence>
<dbReference type="InterPro" id="IPR035895">
    <property type="entry name" value="HPr-like_sf"/>
</dbReference>
<dbReference type="Gene3D" id="3.30.1340.10">
    <property type="entry name" value="HPr-like"/>
    <property type="match status" value="1"/>
</dbReference>
<dbReference type="GO" id="GO:0009401">
    <property type="term" value="P:phosphoenolpyruvate-dependent sugar phosphotransferase system"/>
    <property type="evidence" value="ECO:0007669"/>
    <property type="project" value="UniProtKB-KW"/>
</dbReference>
<dbReference type="PRINTS" id="PR00107">
    <property type="entry name" value="PHOSPHOCPHPR"/>
</dbReference>
<gene>
    <name evidence="5" type="ORF">H9913_05095</name>
</gene>
<dbReference type="AlphaFoldDB" id="A0A9D2R8X5"/>
<reference evidence="5" key="2">
    <citation type="submission" date="2021-04" db="EMBL/GenBank/DDBJ databases">
        <authorList>
            <person name="Gilroy R."/>
        </authorList>
    </citation>
    <scope>NUCLEOTIDE SEQUENCE</scope>
    <source>
        <strain evidence="5">ChiW19-6364</strain>
    </source>
</reference>
<evidence type="ECO:0000259" key="4">
    <source>
        <dbReference type="PROSITE" id="PS51350"/>
    </source>
</evidence>